<dbReference type="SUPFAM" id="SSF51658">
    <property type="entry name" value="Xylose isomerase-like"/>
    <property type="match status" value="1"/>
</dbReference>
<dbReference type="InterPro" id="IPR050312">
    <property type="entry name" value="IolE/XylAMocC-like"/>
</dbReference>
<dbReference type="RefSeq" id="WP_349219037.1">
    <property type="nucleotide sequence ID" value="NZ_JBBMFD010000008.1"/>
</dbReference>
<reference evidence="2 3" key="1">
    <citation type="submission" date="2024-03" db="EMBL/GenBank/DDBJ databases">
        <title>Human intestinal bacterial collection.</title>
        <authorList>
            <person name="Pauvert C."/>
            <person name="Hitch T.C.A."/>
            <person name="Clavel T."/>
        </authorList>
    </citation>
    <scope>NUCLEOTIDE SEQUENCE [LARGE SCALE GENOMIC DNA]</scope>
    <source>
        <strain evidence="2 3">CLA-JM-H44</strain>
    </source>
</reference>
<proteinExistence type="predicted"/>
<evidence type="ECO:0000259" key="1">
    <source>
        <dbReference type="Pfam" id="PF01261"/>
    </source>
</evidence>
<dbReference type="Pfam" id="PF01261">
    <property type="entry name" value="AP_endonuc_2"/>
    <property type="match status" value="1"/>
</dbReference>
<dbReference type="InterPro" id="IPR036237">
    <property type="entry name" value="Xyl_isomerase-like_sf"/>
</dbReference>
<accession>A0ABV1E0P0</accession>
<evidence type="ECO:0000313" key="3">
    <source>
        <dbReference type="Proteomes" id="UP001489509"/>
    </source>
</evidence>
<organism evidence="2 3">
    <name type="scientific">Solibaculum intestinale</name>
    <dbReference type="NCBI Taxonomy" id="3133165"/>
    <lineage>
        <taxon>Bacteria</taxon>
        <taxon>Bacillati</taxon>
        <taxon>Bacillota</taxon>
        <taxon>Clostridia</taxon>
        <taxon>Eubacteriales</taxon>
        <taxon>Oscillospiraceae</taxon>
        <taxon>Solibaculum</taxon>
    </lineage>
</organism>
<dbReference type="PANTHER" id="PTHR12110:SF41">
    <property type="entry name" value="INOSOSE DEHYDRATASE"/>
    <property type="match status" value="1"/>
</dbReference>
<protein>
    <submittedName>
        <fullName evidence="2">Sugar phosphate isomerase/epimerase</fullName>
    </submittedName>
</protein>
<dbReference type="PANTHER" id="PTHR12110">
    <property type="entry name" value="HYDROXYPYRUVATE ISOMERASE"/>
    <property type="match status" value="1"/>
</dbReference>
<feature type="domain" description="Xylose isomerase-like TIM barrel" evidence="1">
    <location>
        <begin position="24"/>
        <end position="248"/>
    </location>
</feature>
<comment type="caution">
    <text evidence="2">The sequence shown here is derived from an EMBL/GenBank/DDBJ whole genome shotgun (WGS) entry which is preliminary data.</text>
</comment>
<keyword evidence="3" id="KW-1185">Reference proteome</keyword>
<dbReference type="Gene3D" id="3.20.20.150">
    <property type="entry name" value="Divalent-metal-dependent TIM barrel enzymes"/>
    <property type="match status" value="1"/>
</dbReference>
<name>A0ABV1E0P0_9FIRM</name>
<gene>
    <name evidence="2" type="ORF">WMO26_06440</name>
</gene>
<sequence length="252" mass="28526">MKLGAQMFTVREQCKTPEEIEIALEKIAQIGYRTVQVSGLGPIEPKRLKDCCDRLGLTIAVTHIPPGRLLTELGDVLAEHTVYGCKNIGLGMLPEEYRGSMEGVERFCRDFLPVARKIRDTGCQFHYHNHNLEFERFGGRMVIDRLADMFAPEEMHFILDTYWVQAGGCDPVEWIKKLSGRLRCVHLKDMAVHGMTQVMAPVGEGNLNFPAILDACEKAGTEWLLVEQDTCEGDPFASLQTSYQYLRKLGYR</sequence>
<evidence type="ECO:0000313" key="2">
    <source>
        <dbReference type="EMBL" id="MEQ2440459.1"/>
    </source>
</evidence>
<dbReference type="InterPro" id="IPR013022">
    <property type="entry name" value="Xyl_isomerase-like_TIM-brl"/>
</dbReference>
<keyword evidence="2" id="KW-0413">Isomerase</keyword>
<dbReference type="GO" id="GO:0016853">
    <property type="term" value="F:isomerase activity"/>
    <property type="evidence" value="ECO:0007669"/>
    <property type="project" value="UniProtKB-KW"/>
</dbReference>
<dbReference type="Proteomes" id="UP001489509">
    <property type="component" value="Unassembled WGS sequence"/>
</dbReference>
<dbReference type="EMBL" id="JBBMFD010000008">
    <property type="protein sequence ID" value="MEQ2440459.1"/>
    <property type="molecule type" value="Genomic_DNA"/>
</dbReference>